<keyword evidence="1" id="KW-0472">Membrane</keyword>
<keyword evidence="2" id="KW-1185">Reference proteome</keyword>
<name>A0A915IE55_ROMCU</name>
<organism evidence="2 3">
    <name type="scientific">Romanomermis culicivorax</name>
    <name type="common">Nematode worm</name>
    <dbReference type="NCBI Taxonomy" id="13658"/>
    <lineage>
        <taxon>Eukaryota</taxon>
        <taxon>Metazoa</taxon>
        <taxon>Ecdysozoa</taxon>
        <taxon>Nematoda</taxon>
        <taxon>Enoplea</taxon>
        <taxon>Dorylaimia</taxon>
        <taxon>Mermithida</taxon>
        <taxon>Mermithoidea</taxon>
        <taxon>Mermithidae</taxon>
        <taxon>Romanomermis</taxon>
    </lineage>
</organism>
<protein>
    <submittedName>
        <fullName evidence="3">Uncharacterized protein</fullName>
    </submittedName>
</protein>
<keyword evidence="1" id="KW-0812">Transmembrane</keyword>
<evidence type="ECO:0000313" key="3">
    <source>
        <dbReference type="WBParaSite" id="nRc.2.0.1.t12182-RA"/>
    </source>
</evidence>
<reference evidence="3" key="1">
    <citation type="submission" date="2022-11" db="UniProtKB">
        <authorList>
            <consortium name="WormBaseParasite"/>
        </authorList>
    </citation>
    <scope>IDENTIFICATION</scope>
</reference>
<feature type="transmembrane region" description="Helical" evidence="1">
    <location>
        <begin position="29"/>
        <end position="48"/>
    </location>
</feature>
<dbReference type="Proteomes" id="UP000887565">
    <property type="component" value="Unplaced"/>
</dbReference>
<dbReference type="WBParaSite" id="nRc.2.0.1.t12182-RA">
    <property type="protein sequence ID" value="nRc.2.0.1.t12182-RA"/>
    <property type="gene ID" value="nRc.2.0.1.g12182"/>
</dbReference>
<evidence type="ECO:0000256" key="1">
    <source>
        <dbReference type="SAM" id="Phobius"/>
    </source>
</evidence>
<sequence length="84" mass="9439">WKANYELSNLVDLEIDLLLLAIAKSATNFTSFSGTIQFLAATFFINVHRLKPKMNKTMKNMATKGKTMTGTRGNWVPVDEALLF</sequence>
<dbReference type="AlphaFoldDB" id="A0A915IE55"/>
<keyword evidence="1" id="KW-1133">Transmembrane helix</keyword>
<proteinExistence type="predicted"/>
<accession>A0A915IE55</accession>
<evidence type="ECO:0000313" key="2">
    <source>
        <dbReference type="Proteomes" id="UP000887565"/>
    </source>
</evidence>